<name>A0A1J0F5M1_9RHAB</name>
<evidence type="ECO:0000256" key="1">
    <source>
        <dbReference type="SAM" id="Phobius"/>
    </source>
</evidence>
<dbReference type="GeneID" id="37620004"/>
<dbReference type="KEGG" id="vg:37620004"/>
<accession>A0A1J0F5M1</accession>
<sequence length="117" mass="13723">MTLSMDRLGTEIFTKIYFKIKEDFTGWAYNLWFKIKAIVLVLIIILVFVVTIKLFKSCAYVINLIKNCCKGIAMLRHKGRKILSRYRSDRKKEGNKKILIESPIYMNNFGFQSDTKS</sequence>
<keyword evidence="1" id="KW-0812">Transmembrane</keyword>
<dbReference type="EMBL" id="KY073493">
    <property type="protein sequence ID" value="APC23644.1"/>
    <property type="molecule type" value="Viral_cRNA"/>
</dbReference>
<keyword evidence="1" id="KW-1133">Transmembrane helix</keyword>
<protein>
    <submittedName>
        <fullName evidence="2">U3 protein</fullName>
    </submittedName>
</protein>
<dbReference type="Proteomes" id="UP000240668">
    <property type="component" value="Segment"/>
</dbReference>
<proteinExistence type="predicted"/>
<reference evidence="2 3" key="1">
    <citation type="submission" date="2016-10" db="EMBL/GenBank/DDBJ databases">
        <title>Beatrice Hill virus represents a novel species in the genus Tibrovirus (Mononegavirales: Rhabdoviridae).</title>
        <authorList>
            <person name="Wiley M.R."/>
            <person name="Prieto K."/>
            <person name="Blasdell K.R."/>
            <person name="Cai Y."/>
            <person name="Campos C."/>
            <person name="Walker P.J."/>
            <person name="Chiu C.Y."/>
            <person name="Palacios G."/>
            <person name="Kuhn J.H."/>
        </authorList>
    </citation>
    <scope>NUCLEOTIDE SEQUENCE [LARGE SCALE GENOMIC DNA]</scope>
    <source>
        <strain evidence="2">CSIRO 25</strain>
    </source>
</reference>
<evidence type="ECO:0000313" key="3">
    <source>
        <dbReference type="Proteomes" id="UP000240668"/>
    </source>
</evidence>
<feature type="transmembrane region" description="Helical" evidence="1">
    <location>
        <begin position="31"/>
        <end position="55"/>
    </location>
</feature>
<keyword evidence="3" id="KW-1185">Reference proteome</keyword>
<evidence type="ECO:0000313" key="2">
    <source>
        <dbReference type="EMBL" id="APC23644.1"/>
    </source>
</evidence>
<keyword evidence="1" id="KW-0472">Membrane</keyword>
<dbReference type="RefSeq" id="YP_009508534.1">
    <property type="nucleotide sequence ID" value="NC_039021.1"/>
</dbReference>
<organism evidence="2 3">
    <name type="scientific">Beatrice Hill virus</name>
    <dbReference type="NCBI Taxonomy" id="1819301"/>
    <lineage>
        <taxon>Viruses</taxon>
        <taxon>Riboviria</taxon>
        <taxon>Orthornavirae</taxon>
        <taxon>Negarnaviricota</taxon>
        <taxon>Haploviricotina</taxon>
        <taxon>Monjiviricetes</taxon>
        <taxon>Mononegavirales</taxon>
        <taxon>Rhabdoviridae</taxon>
        <taxon>Alpharhabdovirinae</taxon>
        <taxon>Tibrovirus</taxon>
        <taxon>Tibrovirus beatrice</taxon>
    </lineage>
</organism>
<gene>
    <name evidence="2" type="primary">U3</name>
</gene>